<evidence type="ECO:0000259" key="4">
    <source>
        <dbReference type="PROSITE" id="PS50042"/>
    </source>
</evidence>
<accession>A0A4Q2T1E7</accession>
<dbReference type="InterPro" id="IPR036390">
    <property type="entry name" value="WH_DNA-bd_sf"/>
</dbReference>
<feature type="domain" description="HTH crp-type" evidence="5">
    <location>
        <begin position="134"/>
        <end position="212"/>
    </location>
</feature>
<evidence type="ECO:0000259" key="5">
    <source>
        <dbReference type="PROSITE" id="PS51063"/>
    </source>
</evidence>
<dbReference type="RefSeq" id="WP_129332998.1">
    <property type="nucleotide sequence ID" value="NZ_SDVB01000249.1"/>
</dbReference>
<dbReference type="Proteomes" id="UP000291088">
    <property type="component" value="Unassembled WGS sequence"/>
</dbReference>
<reference evidence="6 7" key="1">
    <citation type="submission" date="2019-01" db="EMBL/GenBank/DDBJ databases">
        <authorList>
            <person name="Deng T."/>
        </authorList>
    </citation>
    <scope>NUCLEOTIDE SEQUENCE [LARGE SCALE GENOMIC DNA]</scope>
    <source>
        <strain evidence="6 7">F8825</strain>
    </source>
</reference>
<dbReference type="PROSITE" id="PS50042">
    <property type="entry name" value="CNMP_BINDING_3"/>
    <property type="match status" value="1"/>
</dbReference>
<gene>
    <name evidence="6" type="ORF">EUU22_16085</name>
</gene>
<dbReference type="Gene3D" id="1.10.10.10">
    <property type="entry name" value="Winged helix-like DNA-binding domain superfamily/Winged helix DNA-binding domain"/>
    <property type="match status" value="1"/>
</dbReference>
<evidence type="ECO:0000256" key="1">
    <source>
        <dbReference type="ARBA" id="ARBA00023015"/>
    </source>
</evidence>
<dbReference type="SUPFAM" id="SSF51206">
    <property type="entry name" value="cAMP-binding domain-like"/>
    <property type="match status" value="1"/>
</dbReference>
<dbReference type="AlphaFoldDB" id="A0A4Q2T1E7"/>
<dbReference type="InterPro" id="IPR036388">
    <property type="entry name" value="WH-like_DNA-bd_sf"/>
</dbReference>
<dbReference type="InterPro" id="IPR014710">
    <property type="entry name" value="RmlC-like_jellyroll"/>
</dbReference>
<keyword evidence="1" id="KW-0805">Transcription regulation</keyword>
<keyword evidence="7" id="KW-1185">Reference proteome</keyword>
<dbReference type="InterPro" id="IPR018490">
    <property type="entry name" value="cNMP-bd_dom_sf"/>
</dbReference>
<comment type="caution">
    <text evidence="6">The sequence shown here is derived from an EMBL/GenBank/DDBJ whole genome shotgun (WGS) entry which is preliminary data.</text>
</comment>
<dbReference type="CDD" id="cd00038">
    <property type="entry name" value="CAP_ED"/>
    <property type="match status" value="1"/>
</dbReference>
<dbReference type="SUPFAM" id="SSF46785">
    <property type="entry name" value="Winged helix' DNA-binding domain"/>
    <property type="match status" value="1"/>
</dbReference>
<keyword evidence="3" id="KW-0804">Transcription</keyword>
<protein>
    <submittedName>
        <fullName evidence="6">Cyclic nucleotide-binding domain-containing protein</fullName>
    </submittedName>
</protein>
<dbReference type="PRINTS" id="PR00034">
    <property type="entry name" value="HTHCRP"/>
</dbReference>
<evidence type="ECO:0000313" key="7">
    <source>
        <dbReference type="Proteomes" id="UP000291088"/>
    </source>
</evidence>
<dbReference type="Pfam" id="PF13545">
    <property type="entry name" value="HTH_Crp_2"/>
    <property type="match status" value="1"/>
</dbReference>
<dbReference type="InterPro" id="IPR012318">
    <property type="entry name" value="HTH_CRP"/>
</dbReference>
<proteinExistence type="predicted"/>
<sequence>MLNISVPKDAAHVAPPELALPFSRQARSTQSRIISPGTTIYFEGFRRSPAYRLVDGCVAISQALRDGRRQIVDILGPGRLFGLSLGDSNPCSAESLTYSHIEQLDENLEPAEAQQEIHLMLRRAQAHATLLGRKTAMEKVSSAVLDLSCQFARASRSPKRRRVTFTLYLTRADLADWLGLTVETVSRCLNQLKREALIDFTQPEIVTILDRDALLEIADVNGTCRSM</sequence>
<dbReference type="GO" id="GO:0003677">
    <property type="term" value="F:DNA binding"/>
    <property type="evidence" value="ECO:0007669"/>
    <property type="project" value="UniProtKB-KW"/>
</dbReference>
<dbReference type="Pfam" id="PF00027">
    <property type="entry name" value="cNMP_binding"/>
    <property type="match status" value="1"/>
</dbReference>
<dbReference type="PROSITE" id="PS51063">
    <property type="entry name" value="HTH_CRP_2"/>
    <property type="match status" value="1"/>
</dbReference>
<evidence type="ECO:0000256" key="2">
    <source>
        <dbReference type="ARBA" id="ARBA00023125"/>
    </source>
</evidence>
<organism evidence="6 7">
    <name type="scientific">Ciceribacter ferrooxidans</name>
    <dbReference type="NCBI Taxonomy" id="2509717"/>
    <lineage>
        <taxon>Bacteria</taxon>
        <taxon>Pseudomonadati</taxon>
        <taxon>Pseudomonadota</taxon>
        <taxon>Alphaproteobacteria</taxon>
        <taxon>Hyphomicrobiales</taxon>
        <taxon>Rhizobiaceae</taxon>
        <taxon>Ciceribacter</taxon>
    </lineage>
</organism>
<keyword evidence="2" id="KW-0238">DNA-binding</keyword>
<evidence type="ECO:0000256" key="3">
    <source>
        <dbReference type="ARBA" id="ARBA00023163"/>
    </source>
</evidence>
<dbReference type="CDD" id="cd00092">
    <property type="entry name" value="HTH_CRP"/>
    <property type="match status" value="1"/>
</dbReference>
<dbReference type="Gene3D" id="2.60.120.10">
    <property type="entry name" value="Jelly Rolls"/>
    <property type="match status" value="1"/>
</dbReference>
<dbReference type="GO" id="GO:0006355">
    <property type="term" value="P:regulation of DNA-templated transcription"/>
    <property type="evidence" value="ECO:0007669"/>
    <property type="project" value="InterPro"/>
</dbReference>
<dbReference type="InterPro" id="IPR000595">
    <property type="entry name" value="cNMP-bd_dom"/>
</dbReference>
<feature type="domain" description="Cyclic nucleotide-binding" evidence="4">
    <location>
        <begin position="34"/>
        <end position="82"/>
    </location>
</feature>
<dbReference type="SMART" id="SM00419">
    <property type="entry name" value="HTH_CRP"/>
    <property type="match status" value="1"/>
</dbReference>
<name>A0A4Q2T1E7_9HYPH</name>
<dbReference type="OrthoDB" id="667966at2"/>
<evidence type="ECO:0000313" key="6">
    <source>
        <dbReference type="EMBL" id="RYC10730.1"/>
    </source>
</evidence>
<dbReference type="EMBL" id="SDVB01000249">
    <property type="protein sequence ID" value="RYC10730.1"/>
    <property type="molecule type" value="Genomic_DNA"/>
</dbReference>